<dbReference type="InterPro" id="IPR029058">
    <property type="entry name" value="AB_hydrolase_fold"/>
</dbReference>
<dbReference type="OrthoDB" id="4320047at2"/>
<feature type="transmembrane region" description="Helical" evidence="2">
    <location>
        <begin position="493"/>
        <end position="515"/>
    </location>
</feature>
<feature type="region of interest" description="Disordered" evidence="1">
    <location>
        <begin position="692"/>
        <end position="740"/>
    </location>
</feature>
<organism evidence="3 4">
    <name type="scientific">Micromonospora endophytica</name>
    <dbReference type="NCBI Taxonomy" id="515350"/>
    <lineage>
        <taxon>Bacteria</taxon>
        <taxon>Bacillati</taxon>
        <taxon>Actinomycetota</taxon>
        <taxon>Actinomycetes</taxon>
        <taxon>Micromonosporales</taxon>
        <taxon>Micromonosporaceae</taxon>
        <taxon>Micromonospora</taxon>
    </lineage>
</organism>
<proteinExistence type="predicted"/>
<feature type="transmembrane region" description="Helical" evidence="2">
    <location>
        <begin position="229"/>
        <end position="250"/>
    </location>
</feature>
<evidence type="ECO:0000313" key="3">
    <source>
        <dbReference type="EMBL" id="PZF98121.1"/>
    </source>
</evidence>
<evidence type="ECO:0000256" key="2">
    <source>
        <dbReference type="SAM" id="Phobius"/>
    </source>
</evidence>
<accession>A0A2W2CFH7</accession>
<feature type="transmembrane region" description="Helical" evidence="2">
    <location>
        <begin position="424"/>
        <end position="442"/>
    </location>
</feature>
<protein>
    <recommendedName>
        <fullName evidence="5">Integral membrane protein</fullName>
    </recommendedName>
</protein>
<feature type="transmembrane region" description="Helical" evidence="2">
    <location>
        <begin position="335"/>
        <end position="352"/>
    </location>
</feature>
<keyword evidence="4" id="KW-1185">Reference proteome</keyword>
<feature type="transmembrane region" description="Helical" evidence="2">
    <location>
        <begin position="164"/>
        <end position="185"/>
    </location>
</feature>
<evidence type="ECO:0000313" key="4">
    <source>
        <dbReference type="Proteomes" id="UP000248627"/>
    </source>
</evidence>
<keyword evidence="2" id="KW-0812">Transmembrane</keyword>
<dbReference type="SUPFAM" id="SSF53474">
    <property type="entry name" value="alpha/beta-Hydrolases"/>
    <property type="match status" value="1"/>
</dbReference>
<comment type="caution">
    <text evidence="3">The sequence shown here is derived from an EMBL/GenBank/DDBJ whole genome shotgun (WGS) entry which is preliminary data.</text>
</comment>
<name>A0A2W2CFH7_9ACTN</name>
<keyword evidence="2" id="KW-0472">Membrane</keyword>
<evidence type="ECO:0008006" key="5">
    <source>
        <dbReference type="Google" id="ProtNLM"/>
    </source>
</evidence>
<keyword evidence="2" id="KW-1133">Transmembrane helix</keyword>
<gene>
    <name evidence="3" type="ORF">C1I93_09760</name>
</gene>
<feature type="transmembrane region" description="Helical" evidence="2">
    <location>
        <begin position="297"/>
        <end position="315"/>
    </location>
</feature>
<feature type="transmembrane region" description="Helical" evidence="2">
    <location>
        <begin position="111"/>
        <end position="136"/>
    </location>
</feature>
<evidence type="ECO:0000256" key="1">
    <source>
        <dbReference type="SAM" id="MobiDB-lite"/>
    </source>
</evidence>
<feature type="transmembrane region" description="Helical" evidence="2">
    <location>
        <begin position="256"/>
        <end position="276"/>
    </location>
</feature>
<dbReference type="Proteomes" id="UP000248627">
    <property type="component" value="Unassembled WGS sequence"/>
</dbReference>
<dbReference type="EMBL" id="POTX01000046">
    <property type="protein sequence ID" value="PZF98121.1"/>
    <property type="molecule type" value="Genomic_DNA"/>
</dbReference>
<sequence>MSRKRRPEGGALAHEVVELRVHGVSGASAEELLDHPVVIRVAGDANAGFYRPRPGFGISDRPTGFSVEAYRWGALTAGAAARTLSLLFLLPFMLVNLAAWTRPATGGTGGLIGPLCRLLAGTITSAFVLSLVGISIDVVGWQCVPYHPCLRGRPYLGWLAHLPLGPRLAILALVPIAGLWLLGWLGKRSAQTFEAFSASRGQTRVSGGEDQIDLPGFWNDALVVQRLRALHLAIGLGTLSALLLAAQLSIRPTPLAYVGYVLSMLLLAVGGILLCLPARIPTEGPGRGPVDLRGIRALRYAVIGLTVLALTYTAVPLEPEPPRGQLPGYETTVASLVAVQAGLLVALVITTLHQRRRSSGRHGAWISGLTAPVIAAAAIAAGYGFSAALVYRVADFLDRGDIPNPVRPNPPGAPPLEPPVTYRWAALAGLAAILVVAVATLWRSWTTRRRRRRLADHIVGRDFPGPPAEARSRRTAVREAVASSAFTEQLGPVFIAFLVLSLLGVATAALDLLGIGPSQLSSRLFGTDGTATRNLALLTDVGIYVIGMIALGILLLGLLSYRSQGTRRTVAVLWDLGTFWPRTVHPFAPPCYAERAVPELAKRIVGLSHGGGVILSGHSHGSVIAAATLLQLPPEVLPRVALLTHGSPLHRIYARVCPAFLGDGVLTEVGERVGWRWVNLWRDTDPVGGPIFSGHWPGDRPRTPGPAGAVDRRLRDPRGITVPEDDTVPPPIDGHWPYHTDPTYEAAVRELAGRLEPAAGSAPAPATGA</sequence>
<feature type="transmembrane region" description="Helical" evidence="2">
    <location>
        <begin position="364"/>
        <end position="391"/>
    </location>
</feature>
<reference evidence="3 4" key="1">
    <citation type="submission" date="2018-01" db="EMBL/GenBank/DDBJ databases">
        <title>Draft genome sequence of Jishengella endophytica.</title>
        <authorList>
            <person name="Sahin N."/>
            <person name="Ay H."/>
            <person name="Saygin H."/>
        </authorList>
    </citation>
    <scope>NUCLEOTIDE SEQUENCE [LARGE SCALE GENOMIC DNA]</scope>
    <source>
        <strain evidence="3 4">DSM 45430</strain>
    </source>
</reference>
<feature type="transmembrane region" description="Helical" evidence="2">
    <location>
        <begin position="79"/>
        <end position="99"/>
    </location>
</feature>
<dbReference type="AlphaFoldDB" id="A0A2W2CFH7"/>
<feature type="transmembrane region" description="Helical" evidence="2">
    <location>
        <begin position="535"/>
        <end position="559"/>
    </location>
</feature>